<dbReference type="RefSeq" id="WP_025429903.1">
    <property type="nucleotide sequence ID" value="NZ_CP083371.1"/>
</dbReference>
<dbReference type="AlphaFoldDB" id="A0AAW4FSC9"/>
<dbReference type="Proteomes" id="UP000744980">
    <property type="component" value="Unassembled WGS sequence"/>
</dbReference>
<proteinExistence type="predicted"/>
<keyword evidence="2" id="KW-1185">Reference proteome</keyword>
<protein>
    <submittedName>
        <fullName evidence="1">Uncharacterized protein</fullName>
    </submittedName>
</protein>
<dbReference type="EMBL" id="WXFA01000023">
    <property type="protein sequence ID" value="MBM3094226.1"/>
    <property type="molecule type" value="Genomic_DNA"/>
</dbReference>
<name>A0AAW4FSC9_9HYPH</name>
<gene>
    <name evidence="1" type="ORF">GFB56_26120</name>
</gene>
<reference evidence="1 2" key="1">
    <citation type="submission" date="2020-01" db="EMBL/GenBank/DDBJ databases">
        <title>Draft genome assembly of Ensifer adhaerens T173.</title>
        <authorList>
            <person name="Craig J.E."/>
            <person name="Stinchcombe J.R."/>
        </authorList>
    </citation>
    <scope>NUCLEOTIDE SEQUENCE [LARGE SCALE GENOMIC DNA]</scope>
    <source>
        <strain evidence="1 2">T173</strain>
    </source>
</reference>
<organism evidence="1 2">
    <name type="scientific">Ensifer canadensis</name>
    <dbReference type="NCBI Taxonomy" id="555315"/>
    <lineage>
        <taxon>Bacteria</taxon>
        <taxon>Pseudomonadati</taxon>
        <taxon>Pseudomonadota</taxon>
        <taxon>Alphaproteobacteria</taxon>
        <taxon>Hyphomicrobiales</taxon>
        <taxon>Rhizobiaceae</taxon>
        <taxon>Sinorhizobium/Ensifer group</taxon>
        <taxon>Ensifer</taxon>
    </lineage>
</organism>
<comment type="caution">
    <text evidence="1">The sequence shown here is derived from an EMBL/GenBank/DDBJ whole genome shotgun (WGS) entry which is preliminary data.</text>
</comment>
<accession>A0AAW4FSC9</accession>
<dbReference type="Pfam" id="PF19551">
    <property type="entry name" value="DUF6074"/>
    <property type="match status" value="1"/>
</dbReference>
<evidence type="ECO:0000313" key="1">
    <source>
        <dbReference type="EMBL" id="MBM3094226.1"/>
    </source>
</evidence>
<dbReference type="InterPro" id="IPR045720">
    <property type="entry name" value="DUF6074"/>
</dbReference>
<evidence type="ECO:0000313" key="2">
    <source>
        <dbReference type="Proteomes" id="UP000744980"/>
    </source>
</evidence>
<sequence>MAGDRSDEAAVFGGRDVVPFPMARRLSTIRICAAELEDLHGDDAVQYWRRECRALADELLALGCSDAEMREQVMAFQAEVQAELWQRHQSRLSAGAVSQ</sequence>